<dbReference type="Gene3D" id="3.30.450.20">
    <property type="entry name" value="PAS domain"/>
    <property type="match status" value="1"/>
</dbReference>
<dbReference type="Pfam" id="PF02518">
    <property type="entry name" value="HATPase_c"/>
    <property type="match status" value="1"/>
</dbReference>
<dbReference type="SUPFAM" id="SSF47384">
    <property type="entry name" value="Homodimeric domain of signal transducing histidine kinase"/>
    <property type="match status" value="1"/>
</dbReference>
<dbReference type="CDD" id="cd17546">
    <property type="entry name" value="REC_hyHK_CKI1_RcsC-like"/>
    <property type="match status" value="1"/>
</dbReference>
<dbReference type="PROSITE" id="PS50113">
    <property type="entry name" value="PAC"/>
    <property type="match status" value="1"/>
</dbReference>
<evidence type="ECO:0000259" key="8">
    <source>
        <dbReference type="PROSITE" id="PS50109"/>
    </source>
</evidence>
<dbReference type="InterPro" id="IPR029016">
    <property type="entry name" value="GAF-like_dom_sf"/>
</dbReference>
<dbReference type="Gene3D" id="1.10.287.130">
    <property type="match status" value="1"/>
</dbReference>
<dbReference type="Gene3D" id="3.30.565.10">
    <property type="entry name" value="Histidine kinase-like ATPase, C-terminal domain"/>
    <property type="match status" value="1"/>
</dbReference>
<feature type="domain" description="Response regulatory" evidence="9">
    <location>
        <begin position="605"/>
        <end position="725"/>
    </location>
</feature>
<proteinExistence type="predicted"/>
<feature type="domain" description="Response regulatory" evidence="9">
    <location>
        <begin position="746"/>
        <end position="866"/>
    </location>
</feature>
<keyword evidence="12" id="KW-1185">Reference proteome</keyword>
<comment type="catalytic activity">
    <reaction evidence="1">
        <text>ATP + protein L-histidine = ADP + protein N-phospho-L-histidine.</text>
        <dbReference type="EC" id="2.7.13.3"/>
    </reaction>
</comment>
<gene>
    <name evidence="11" type="ORF">JFL75_12750</name>
</gene>
<accession>A0A7T7XKD3</accession>
<dbReference type="InterPro" id="IPR005467">
    <property type="entry name" value="His_kinase_dom"/>
</dbReference>
<dbReference type="Pfam" id="PF00072">
    <property type="entry name" value="Response_reg"/>
    <property type="match status" value="2"/>
</dbReference>
<dbReference type="InterPro" id="IPR036097">
    <property type="entry name" value="HisK_dim/P_sf"/>
</dbReference>
<reference evidence="11" key="1">
    <citation type="submission" date="2021-01" db="EMBL/GenBank/DDBJ databases">
        <title>Description of Breznakiella homolactica.</title>
        <authorList>
            <person name="Song Y."/>
            <person name="Brune A."/>
        </authorList>
    </citation>
    <scope>NUCLEOTIDE SEQUENCE</scope>
    <source>
        <strain evidence="11">RmG30</strain>
    </source>
</reference>
<dbReference type="Gene3D" id="3.30.450.40">
    <property type="match status" value="1"/>
</dbReference>
<dbReference type="InterPro" id="IPR000014">
    <property type="entry name" value="PAS"/>
</dbReference>
<dbReference type="RefSeq" id="WP_215625113.1">
    <property type="nucleotide sequence ID" value="NZ_CP067089.2"/>
</dbReference>
<dbReference type="PRINTS" id="PR00344">
    <property type="entry name" value="BCTRLSENSOR"/>
</dbReference>
<dbReference type="PANTHER" id="PTHR45339:SF1">
    <property type="entry name" value="HYBRID SIGNAL TRANSDUCTION HISTIDINE KINASE J"/>
    <property type="match status" value="1"/>
</dbReference>
<dbReference type="InterPro" id="IPR035965">
    <property type="entry name" value="PAS-like_dom_sf"/>
</dbReference>
<feature type="domain" description="Histidine kinase" evidence="8">
    <location>
        <begin position="360"/>
        <end position="587"/>
    </location>
</feature>
<dbReference type="AlphaFoldDB" id="A0A7T7XKD3"/>
<evidence type="ECO:0000256" key="3">
    <source>
        <dbReference type="ARBA" id="ARBA00022553"/>
    </source>
</evidence>
<keyword evidence="6" id="KW-0902">Two-component regulatory system</keyword>
<dbReference type="SMART" id="SM00065">
    <property type="entry name" value="GAF"/>
    <property type="match status" value="1"/>
</dbReference>
<dbReference type="SUPFAM" id="SSF55781">
    <property type="entry name" value="GAF domain-like"/>
    <property type="match status" value="1"/>
</dbReference>
<evidence type="ECO:0000259" key="10">
    <source>
        <dbReference type="PROSITE" id="PS50113"/>
    </source>
</evidence>
<evidence type="ECO:0000256" key="4">
    <source>
        <dbReference type="ARBA" id="ARBA00022679"/>
    </source>
</evidence>
<dbReference type="CDD" id="cd00156">
    <property type="entry name" value="REC"/>
    <property type="match status" value="1"/>
</dbReference>
<dbReference type="Pfam" id="PF01590">
    <property type="entry name" value="GAF"/>
    <property type="match status" value="1"/>
</dbReference>
<dbReference type="Proteomes" id="UP000595917">
    <property type="component" value="Chromosome"/>
</dbReference>
<organism evidence="11 12">
    <name type="scientific">Breznakiella homolactica</name>
    <dbReference type="NCBI Taxonomy" id="2798577"/>
    <lineage>
        <taxon>Bacteria</taxon>
        <taxon>Pseudomonadati</taxon>
        <taxon>Spirochaetota</taxon>
        <taxon>Spirochaetia</taxon>
        <taxon>Spirochaetales</taxon>
        <taxon>Breznakiellaceae</taxon>
        <taxon>Breznakiella</taxon>
    </lineage>
</organism>
<dbReference type="SUPFAM" id="SSF55874">
    <property type="entry name" value="ATPase domain of HSP90 chaperone/DNA topoisomerase II/histidine kinase"/>
    <property type="match status" value="1"/>
</dbReference>
<feature type="modified residue" description="4-aspartylphosphate" evidence="7">
    <location>
        <position position="797"/>
    </location>
</feature>
<dbReference type="FunFam" id="3.30.565.10:FF:000010">
    <property type="entry name" value="Sensor histidine kinase RcsC"/>
    <property type="match status" value="1"/>
</dbReference>
<protein>
    <recommendedName>
        <fullName evidence="2">histidine kinase</fullName>
        <ecNumber evidence="2">2.7.13.3</ecNumber>
    </recommendedName>
</protein>
<evidence type="ECO:0000256" key="6">
    <source>
        <dbReference type="ARBA" id="ARBA00023012"/>
    </source>
</evidence>
<dbReference type="SMART" id="SM00448">
    <property type="entry name" value="REC"/>
    <property type="match status" value="2"/>
</dbReference>
<keyword evidence="3 7" id="KW-0597">Phosphoprotein</keyword>
<dbReference type="PROSITE" id="PS50110">
    <property type="entry name" value="RESPONSE_REGULATORY"/>
    <property type="match status" value="2"/>
</dbReference>
<evidence type="ECO:0000256" key="1">
    <source>
        <dbReference type="ARBA" id="ARBA00000085"/>
    </source>
</evidence>
<dbReference type="InterPro" id="IPR036890">
    <property type="entry name" value="HATPase_C_sf"/>
</dbReference>
<dbReference type="InterPro" id="IPR011006">
    <property type="entry name" value="CheY-like_superfamily"/>
</dbReference>
<dbReference type="InterPro" id="IPR003594">
    <property type="entry name" value="HATPase_dom"/>
</dbReference>
<dbReference type="SMART" id="SM00388">
    <property type="entry name" value="HisKA"/>
    <property type="match status" value="1"/>
</dbReference>
<dbReference type="SUPFAM" id="SSF55785">
    <property type="entry name" value="PYP-like sensor domain (PAS domain)"/>
    <property type="match status" value="1"/>
</dbReference>
<dbReference type="CDD" id="cd16922">
    <property type="entry name" value="HATPase_EvgS-ArcB-TorS-like"/>
    <property type="match status" value="1"/>
</dbReference>
<keyword evidence="4" id="KW-0808">Transferase</keyword>
<feature type="domain" description="PAC" evidence="10">
    <location>
        <begin position="93"/>
        <end position="146"/>
    </location>
</feature>
<evidence type="ECO:0000256" key="7">
    <source>
        <dbReference type="PROSITE-ProRule" id="PRU00169"/>
    </source>
</evidence>
<dbReference type="Pfam" id="PF08447">
    <property type="entry name" value="PAS_3"/>
    <property type="match status" value="1"/>
</dbReference>
<dbReference type="Gene3D" id="3.40.50.2300">
    <property type="match status" value="2"/>
</dbReference>
<dbReference type="SUPFAM" id="SSF52172">
    <property type="entry name" value="CheY-like"/>
    <property type="match status" value="2"/>
</dbReference>
<dbReference type="CDD" id="cd00130">
    <property type="entry name" value="PAS"/>
    <property type="match status" value="1"/>
</dbReference>
<dbReference type="InterPro" id="IPR001789">
    <property type="entry name" value="Sig_transdc_resp-reg_receiver"/>
</dbReference>
<evidence type="ECO:0000256" key="5">
    <source>
        <dbReference type="ARBA" id="ARBA00022777"/>
    </source>
</evidence>
<keyword evidence="5" id="KW-0418">Kinase</keyword>
<dbReference type="PROSITE" id="PS50109">
    <property type="entry name" value="HIS_KIN"/>
    <property type="match status" value="1"/>
</dbReference>
<dbReference type="InterPro" id="IPR000700">
    <property type="entry name" value="PAS-assoc_C"/>
</dbReference>
<dbReference type="Pfam" id="PF00512">
    <property type="entry name" value="HisKA"/>
    <property type="match status" value="1"/>
</dbReference>
<dbReference type="InterPro" id="IPR004358">
    <property type="entry name" value="Sig_transdc_His_kin-like_C"/>
</dbReference>
<dbReference type="InterPro" id="IPR013655">
    <property type="entry name" value="PAS_fold_3"/>
</dbReference>
<dbReference type="EMBL" id="CP067089">
    <property type="protein sequence ID" value="QQO07807.1"/>
    <property type="molecule type" value="Genomic_DNA"/>
</dbReference>
<dbReference type="InterPro" id="IPR003018">
    <property type="entry name" value="GAF"/>
</dbReference>
<dbReference type="InterPro" id="IPR003661">
    <property type="entry name" value="HisK_dim/P_dom"/>
</dbReference>
<evidence type="ECO:0000313" key="11">
    <source>
        <dbReference type="EMBL" id="QQO07807.1"/>
    </source>
</evidence>
<evidence type="ECO:0000259" key="9">
    <source>
        <dbReference type="PROSITE" id="PS50110"/>
    </source>
</evidence>
<evidence type="ECO:0000256" key="2">
    <source>
        <dbReference type="ARBA" id="ARBA00012438"/>
    </source>
</evidence>
<evidence type="ECO:0000313" key="12">
    <source>
        <dbReference type="Proteomes" id="UP000595917"/>
    </source>
</evidence>
<feature type="modified residue" description="4-aspartylphosphate" evidence="7">
    <location>
        <position position="659"/>
    </location>
</feature>
<dbReference type="GO" id="GO:0000155">
    <property type="term" value="F:phosphorelay sensor kinase activity"/>
    <property type="evidence" value="ECO:0007669"/>
    <property type="project" value="InterPro"/>
</dbReference>
<dbReference type="CDD" id="cd00082">
    <property type="entry name" value="HisKA"/>
    <property type="match status" value="1"/>
</dbReference>
<sequence length="867" mass="97175">MSKFALDDYFAASPGLSAEAMETLADFAGIGLLNWHIPSGKISLNRNITLLAGYEPGDLPHTGNTREMLTYESDRAMVAENISAVLSGEKDRYQIEYRMRRADGSLVWISETGLVYERDKSGKPVRLAALSTELTRLKWAEEKARDMELEVKRLSAAAGDADLAEQNRMLRAANAASAMIIGGFHQDYETVVRQSLQILAESIQAQRAYIFRNITLEGRLYCYPRTEWYLDHPSGRGQGPDQAMLYDDFLPKWKEITNKYANVRLSMENPDLELVNLPHTEDVKSIMLIPLFLQGEFWGFIGFDDTVTGREFTEDEADIMRAGAMVVASSLTRNETFSKLNEAREAAMASTKAKGEFLSRMSHEIRTPMNAIIGMAAIARKTTDPEKIKYCLEKVDASSRQLLGIINDVLDMSKIDSGKFEITLHPFDFEQMMQNVFNMIQVKLEEKKQTLHYDFTRVFKNKIISDELRLSQVLINLLNNAVKFTPERGDITLVVREDPDHGQPGVPAGSRLHVEVIDTGIGISREQQERLFQSFEQADGSITRRYGGTGLGLAICKKIINLMGGDIWVESEEGKGSRFIFEFPIAWGEPIPAATILRKAAPTSRILVVDDAEDVRMYFKNILDTFSLSCDTAASGEEALSLVRKSLREKKPYSMVFIDWNMPGMNGGDTAQELRHLLGDDLLVVMISVSDWTDIEQSAKGYGITHFLPKPILPSTLYNTIVELTDDTLIQTENRTAGIPDWHGRTILLAEDIEINQEIVISLLEGTGASVICADNGEIALNLFREDPGRFDLILMDMQMPVMDGICAAEKIRALETPEARTVPIVAMTANAFKEDEQRCFDAGMNGHLAKPLEIDSFFRVLDDYLR</sequence>
<dbReference type="EC" id="2.7.13.3" evidence="2"/>
<dbReference type="KEGG" id="bhc:JFL75_12750"/>
<name>A0A7T7XKD3_9SPIR</name>
<dbReference type="SMART" id="SM00387">
    <property type="entry name" value="HATPase_c"/>
    <property type="match status" value="1"/>
</dbReference>
<dbReference type="PANTHER" id="PTHR45339">
    <property type="entry name" value="HYBRID SIGNAL TRANSDUCTION HISTIDINE KINASE J"/>
    <property type="match status" value="1"/>
</dbReference>